<dbReference type="eggNOG" id="COG0579">
    <property type="taxonomic scope" value="Bacteria"/>
</dbReference>
<reference evidence="8" key="1">
    <citation type="journal article" date="2011" name="J. Bacteriol.">
        <title>Genome sequences of eight morphologically diverse alphaproteobacteria.</title>
        <authorList>
            <consortium name="US DOE Joint Genome Institute"/>
            <person name="Brown P.J."/>
            <person name="Kysela D.T."/>
            <person name="Buechlein A."/>
            <person name="Hemmerich C."/>
            <person name="Brun Y.V."/>
        </authorList>
    </citation>
    <scope>NUCLEOTIDE SEQUENCE [LARGE SCALE GENOMIC DNA]</scope>
    <source>
        <strain evidence="8">ATCC 51888 / DSM 1869 / NCIB 11706 / TK 0415</strain>
    </source>
</reference>
<dbReference type="Gene3D" id="3.30.9.10">
    <property type="entry name" value="D-Amino Acid Oxidase, subunit A, domain 2"/>
    <property type="match status" value="1"/>
</dbReference>
<dbReference type="PANTHER" id="PTHR43104:SF4">
    <property type="entry name" value="L-2-HYDROXYGLUTARATE DEHYDROGENASE, MITOCHONDRIAL"/>
    <property type="match status" value="1"/>
</dbReference>
<feature type="domain" description="FAD dependent oxidoreductase" evidence="6">
    <location>
        <begin position="11"/>
        <end position="371"/>
    </location>
</feature>
<dbReference type="Pfam" id="PF01266">
    <property type="entry name" value="DAO"/>
    <property type="match status" value="1"/>
</dbReference>
<accession>D8JVT4</accession>
<evidence type="ECO:0000313" key="8">
    <source>
        <dbReference type="Proteomes" id="UP000002033"/>
    </source>
</evidence>
<dbReference type="InterPro" id="IPR036188">
    <property type="entry name" value="FAD/NAD-bd_sf"/>
</dbReference>
<dbReference type="AlphaFoldDB" id="D8JVT4"/>
<dbReference type="SUPFAM" id="SSF51905">
    <property type="entry name" value="FAD/NAD(P)-binding domain"/>
    <property type="match status" value="1"/>
</dbReference>
<dbReference type="InterPro" id="IPR006076">
    <property type="entry name" value="FAD-dep_OxRdtase"/>
</dbReference>
<dbReference type="Gene3D" id="3.50.50.60">
    <property type="entry name" value="FAD/NAD(P)-binding domain"/>
    <property type="match status" value="1"/>
</dbReference>
<dbReference type="GO" id="GO:0047545">
    <property type="term" value="F:(S)-2-hydroxyglutarate dehydrogenase activity"/>
    <property type="evidence" value="ECO:0007669"/>
    <property type="project" value="TreeGrafter"/>
</dbReference>
<comment type="similarity">
    <text evidence="5">Belongs to the L2HGDH family.</text>
</comment>
<dbReference type="HOGENOM" id="CLU_024775_1_1_5"/>
<evidence type="ECO:0000256" key="1">
    <source>
        <dbReference type="ARBA" id="ARBA00001974"/>
    </source>
</evidence>
<keyword evidence="3" id="KW-0274">FAD</keyword>
<evidence type="ECO:0000256" key="3">
    <source>
        <dbReference type="ARBA" id="ARBA00022827"/>
    </source>
</evidence>
<evidence type="ECO:0000259" key="6">
    <source>
        <dbReference type="Pfam" id="PF01266"/>
    </source>
</evidence>
<comment type="cofactor">
    <cofactor evidence="1">
        <name>FAD</name>
        <dbReference type="ChEBI" id="CHEBI:57692"/>
    </cofactor>
</comment>
<organism evidence="7 8">
    <name type="scientific">Hyphomicrobium denitrificans (strain ATCC 51888 / DSM 1869 / NCIMB 11706 / TK 0415)</name>
    <dbReference type="NCBI Taxonomy" id="582899"/>
    <lineage>
        <taxon>Bacteria</taxon>
        <taxon>Pseudomonadati</taxon>
        <taxon>Pseudomonadota</taxon>
        <taxon>Alphaproteobacteria</taxon>
        <taxon>Hyphomicrobiales</taxon>
        <taxon>Hyphomicrobiaceae</taxon>
        <taxon>Hyphomicrobium</taxon>
    </lineage>
</organism>
<dbReference type="OrthoDB" id="9801699at2"/>
<keyword evidence="4" id="KW-0560">Oxidoreductase</keyword>
<evidence type="ECO:0000256" key="2">
    <source>
        <dbReference type="ARBA" id="ARBA00022630"/>
    </source>
</evidence>
<gene>
    <name evidence="7" type="ordered locus">Hden_1159</name>
</gene>
<dbReference type="RefSeq" id="WP_013215188.1">
    <property type="nucleotide sequence ID" value="NC_014313.1"/>
</dbReference>
<sequence length="378" mass="40496">MGTSATPDIETVVIGAGVIGLAIAAECAEAGQQTYVLERQAAIGQETSSRSSEVIHAGIYYPPGSLKARLCVEGKSLLYAYARDHGVAARRVGKLVVATSEAETAVLDVIAQRAKASGVDDLQWLGTSDVRKLEPAISSVKALLSPSTGIVDSHGLMQALASDIENRSGAIVLQTDVQNVIRRADGLFEIDMVSSGAPARITARNLIAAAGLGMTKLGPLLPREMRYLPPALQFARGHYFTYRGKSEFQHLIYPVPVEGGLGTHLTLDLEGNVRFGPDVEWIESIDYRFDDRHGSRTAEFERSIRRYWPGLPDGALSPGYTGIRPKIARGSAIAEDFAIHASTEHGIQRLVALYGIESPGLTSSLAIAKYCKALLDAN</sequence>
<dbReference type="EMBL" id="CP002083">
    <property type="protein sequence ID" value="ADJ22973.1"/>
    <property type="molecule type" value="Genomic_DNA"/>
</dbReference>
<evidence type="ECO:0000313" key="7">
    <source>
        <dbReference type="EMBL" id="ADJ22973.1"/>
    </source>
</evidence>
<dbReference type="STRING" id="582899.Hden_1159"/>
<proteinExistence type="inferred from homology"/>
<keyword evidence="8" id="KW-1185">Reference proteome</keyword>
<dbReference type="Proteomes" id="UP000002033">
    <property type="component" value="Chromosome"/>
</dbReference>
<name>D8JVT4_HYPDA</name>
<dbReference type="KEGG" id="hdn:Hden_1159"/>
<protein>
    <submittedName>
        <fullName evidence="7">FAD dependent oxidoreductase</fullName>
    </submittedName>
</protein>
<dbReference type="PANTHER" id="PTHR43104">
    <property type="entry name" value="L-2-HYDROXYGLUTARATE DEHYDROGENASE, MITOCHONDRIAL"/>
    <property type="match status" value="1"/>
</dbReference>
<evidence type="ECO:0000256" key="5">
    <source>
        <dbReference type="ARBA" id="ARBA00037941"/>
    </source>
</evidence>
<keyword evidence="2" id="KW-0285">Flavoprotein</keyword>
<evidence type="ECO:0000256" key="4">
    <source>
        <dbReference type="ARBA" id="ARBA00023002"/>
    </source>
</evidence>